<dbReference type="Gene3D" id="3.30.1380.20">
    <property type="entry name" value="Trafficking protein particle complex subunit 3"/>
    <property type="match status" value="1"/>
</dbReference>
<accession>B4VTU6</accession>
<dbReference type="OrthoDB" id="573193at2"/>
<dbReference type="eggNOG" id="COG1719">
    <property type="taxonomic scope" value="Bacteria"/>
</dbReference>
<dbReference type="EMBL" id="DS989852">
    <property type="protein sequence ID" value="EDX74522.1"/>
    <property type="molecule type" value="Genomic_DNA"/>
</dbReference>
<name>B4VTU6_9CYAN</name>
<evidence type="ECO:0000313" key="2">
    <source>
        <dbReference type="Proteomes" id="UP000003835"/>
    </source>
</evidence>
<evidence type="ECO:0008006" key="3">
    <source>
        <dbReference type="Google" id="ProtNLM"/>
    </source>
</evidence>
<keyword evidence="2" id="KW-1185">Reference proteome</keyword>
<dbReference type="AlphaFoldDB" id="B4VTU6"/>
<evidence type="ECO:0000313" key="1">
    <source>
        <dbReference type="EMBL" id="EDX74522.1"/>
    </source>
</evidence>
<protein>
    <recommendedName>
        <fullName evidence="3">Hydrocarbon binding protein (Contains V4R domain)</fullName>
    </recommendedName>
</protein>
<reference evidence="1 2" key="1">
    <citation type="submission" date="2008-07" db="EMBL/GenBank/DDBJ databases">
        <authorList>
            <person name="Tandeau de Marsac N."/>
            <person name="Ferriera S."/>
            <person name="Johnson J."/>
            <person name="Kravitz S."/>
            <person name="Beeson K."/>
            <person name="Sutton G."/>
            <person name="Rogers Y.-H."/>
            <person name="Friedman R."/>
            <person name="Frazier M."/>
            <person name="Venter J.C."/>
        </authorList>
    </citation>
    <scope>NUCLEOTIDE SEQUENCE [LARGE SCALE GENOMIC DNA]</scope>
    <source>
        <strain evidence="1 2">PCC 7420</strain>
    </source>
</reference>
<dbReference type="STRING" id="118168.MC7420_6000"/>
<dbReference type="InterPro" id="IPR024096">
    <property type="entry name" value="NO_sig/Golgi_transp_ligand-bd"/>
</dbReference>
<dbReference type="RefSeq" id="WP_006101853.1">
    <property type="nucleotide sequence ID" value="NZ_DS989852.1"/>
</dbReference>
<dbReference type="SUPFAM" id="SSF111126">
    <property type="entry name" value="Ligand-binding domain in the NO signalling and Golgi transport"/>
    <property type="match status" value="1"/>
</dbReference>
<dbReference type="Proteomes" id="UP000003835">
    <property type="component" value="Unassembled WGS sequence"/>
</dbReference>
<dbReference type="HOGENOM" id="CLU_142064_0_0_3"/>
<proteinExistence type="predicted"/>
<sequence length="171" mass="18625">MADSAKDPRQELGNFGSIGEMKAIVSGIEETLGTRAAAIAMLSAGRQRGKELAKKLNLVDQDASVSLEEITEKAQLALGKEGTRLCVIDKIIKEGDVYKVYTRETFDSFGEIQGSTRVASFTMGAIQGFLEAFLNQRLQGTQIESLLQGGSCDLFEYAIMGEINRNVRPEL</sequence>
<gene>
    <name evidence="1" type="ORF">MC7420_6000</name>
</gene>
<organism evidence="1 2">
    <name type="scientific">Coleofasciculus chthonoplastes PCC 7420</name>
    <dbReference type="NCBI Taxonomy" id="118168"/>
    <lineage>
        <taxon>Bacteria</taxon>
        <taxon>Bacillati</taxon>
        <taxon>Cyanobacteriota</taxon>
        <taxon>Cyanophyceae</taxon>
        <taxon>Coleofasciculales</taxon>
        <taxon>Coleofasciculaceae</taxon>
        <taxon>Coleofasciculus</taxon>
    </lineage>
</organism>